<dbReference type="EMBL" id="LLXH01002042">
    <property type="protein sequence ID" value="PKC56744.1"/>
    <property type="molecule type" value="Genomic_DNA"/>
</dbReference>
<reference evidence="1 2" key="2">
    <citation type="submission" date="2017-10" db="EMBL/GenBank/DDBJ databases">
        <title>Genome analyses suggest a sexual origin of heterokaryosis in a supposedly ancient asexual fungus.</title>
        <authorList>
            <person name="Corradi N."/>
            <person name="Sedzielewska K."/>
            <person name="Noel J."/>
            <person name="Charron P."/>
            <person name="Farinelli L."/>
            <person name="Marton T."/>
            <person name="Kruger M."/>
            <person name="Pelin A."/>
            <person name="Brachmann A."/>
            <person name="Corradi N."/>
        </authorList>
    </citation>
    <scope>NUCLEOTIDE SEQUENCE [LARGE SCALE GENOMIC DNA]</scope>
    <source>
        <strain evidence="1 2">A1</strain>
    </source>
</reference>
<protein>
    <submittedName>
        <fullName evidence="1">Uncharacterized protein</fullName>
    </submittedName>
</protein>
<proteinExistence type="predicted"/>
<sequence>MFPLFLNDFASNYSNSKKGLNLSIINDDSSDWLKWIFKNDLNDLNDFQFLSY</sequence>
<name>A0A2N0R0A2_9GLOM</name>
<accession>A0A2N0R0A2</accession>
<reference evidence="1 2" key="1">
    <citation type="submission" date="2017-10" db="EMBL/GenBank/DDBJ databases">
        <title>Extensive intraspecific genome diversity in a model arbuscular mycorrhizal fungus.</title>
        <authorList>
            <person name="Chen E.C.H."/>
            <person name="Morin E."/>
            <person name="Baudet D."/>
            <person name="Noel J."/>
            <person name="Ndikumana S."/>
            <person name="Charron P."/>
            <person name="St-Onge C."/>
            <person name="Giorgi J."/>
            <person name="Grigoriev I.V."/>
            <person name="Roux C."/>
            <person name="Martin F.M."/>
            <person name="Corradi N."/>
        </authorList>
    </citation>
    <scope>NUCLEOTIDE SEQUENCE [LARGE SCALE GENOMIC DNA]</scope>
    <source>
        <strain evidence="1 2">A1</strain>
    </source>
</reference>
<dbReference type="AlphaFoldDB" id="A0A2N0R0A2"/>
<dbReference type="Proteomes" id="UP000232688">
    <property type="component" value="Unassembled WGS sequence"/>
</dbReference>
<evidence type="ECO:0000313" key="1">
    <source>
        <dbReference type="EMBL" id="PKC56744.1"/>
    </source>
</evidence>
<organism evidence="1 2">
    <name type="scientific">Rhizophagus irregularis</name>
    <dbReference type="NCBI Taxonomy" id="588596"/>
    <lineage>
        <taxon>Eukaryota</taxon>
        <taxon>Fungi</taxon>
        <taxon>Fungi incertae sedis</taxon>
        <taxon>Mucoromycota</taxon>
        <taxon>Glomeromycotina</taxon>
        <taxon>Glomeromycetes</taxon>
        <taxon>Glomerales</taxon>
        <taxon>Glomeraceae</taxon>
        <taxon>Rhizophagus</taxon>
    </lineage>
</organism>
<dbReference type="VEuPathDB" id="FungiDB:RhiirA1_473558"/>
<gene>
    <name evidence="1" type="ORF">RhiirA1_473558</name>
</gene>
<evidence type="ECO:0000313" key="2">
    <source>
        <dbReference type="Proteomes" id="UP000232688"/>
    </source>
</evidence>
<comment type="caution">
    <text evidence="1">The sequence shown here is derived from an EMBL/GenBank/DDBJ whole genome shotgun (WGS) entry which is preliminary data.</text>
</comment>